<evidence type="ECO:0000313" key="1">
    <source>
        <dbReference type="EMBL" id="SFV86610.1"/>
    </source>
</evidence>
<dbReference type="EMBL" id="FPHY01000091">
    <property type="protein sequence ID" value="SFV86610.1"/>
    <property type="molecule type" value="Genomic_DNA"/>
</dbReference>
<name>A0A1W1DY11_9ZZZZ</name>
<reference evidence="1" key="1">
    <citation type="submission" date="2016-10" db="EMBL/GenBank/DDBJ databases">
        <authorList>
            <person name="de Groot N.N."/>
        </authorList>
    </citation>
    <scope>NUCLEOTIDE SEQUENCE</scope>
</reference>
<accession>A0A1W1DY11</accession>
<proteinExistence type="predicted"/>
<organism evidence="1">
    <name type="scientific">hydrothermal vent metagenome</name>
    <dbReference type="NCBI Taxonomy" id="652676"/>
    <lineage>
        <taxon>unclassified sequences</taxon>
        <taxon>metagenomes</taxon>
        <taxon>ecological metagenomes</taxon>
    </lineage>
</organism>
<protein>
    <submittedName>
        <fullName evidence="1">Uncharacterized protein</fullName>
    </submittedName>
</protein>
<dbReference type="AlphaFoldDB" id="A0A1W1DY11"/>
<gene>
    <name evidence="1" type="ORF">MNB_SUP05-SYMBIONT-4-353</name>
</gene>
<sequence length="77" mass="9093">MQLQQTKVSDIINSIKHMSFNDIEKVKNSLVEMDIYFKTHQKDNVKNVVNNFKEYGYDDSFLKDLEQGLKKSSVYEN</sequence>